<name>F7XN24_METZD</name>
<gene>
    <name evidence="1" type="ordered locus">Mzhil_1281</name>
</gene>
<sequence>MKKNVPSELLQIQKNNTQIAFNSLKGAHKTVERLIQRTYHNKDIETSCKLRDIRALISQLILDMDSANTYKFGSDDGDLDQFYEREHELVDVSSRLAKTMEMLTRDIDAFSIEQDLFDFEKTIKNRIKIEQIVVDNFNCKANLNLSNEDHNINCSVIDNSTFTNNFSTTTTTDTNMDHKNIEEKFTPQTLSKLNTYINCLECKYSDHQPEMTPNGDYVGSNKWIVDVSSESITGKIKDGILNIKLKLNTVWYPINDLTQIIKYVQSISSSVPKNQYLTLCLINSSWNKDITIWAREYMHPRLILLLYELDHDVIVFNQNVNCSTYFSFWHNKIDNIYSLDEIINTFLGQNEKFTVNDLSKETGLNLKSSKDLIDRLLNENRIIELGFGSSMYITNKFKI</sequence>
<dbReference type="GeneID" id="10822917"/>
<dbReference type="AlphaFoldDB" id="F7XN24"/>
<keyword evidence="2" id="KW-1185">Reference proteome</keyword>
<organism evidence="1 2">
    <name type="scientific">Methanosalsum zhilinae (strain DSM 4017 / NBRC 107636 / OCM 62 / WeN5)</name>
    <name type="common">Methanohalophilus zhilinae</name>
    <dbReference type="NCBI Taxonomy" id="679901"/>
    <lineage>
        <taxon>Archaea</taxon>
        <taxon>Methanobacteriati</taxon>
        <taxon>Methanobacteriota</taxon>
        <taxon>Stenosarchaea group</taxon>
        <taxon>Methanomicrobia</taxon>
        <taxon>Methanosarcinales</taxon>
        <taxon>Methanosarcinaceae</taxon>
        <taxon>Methanosalsum</taxon>
    </lineage>
</organism>
<dbReference type="Proteomes" id="UP000006622">
    <property type="component" value="Chromosome"/>
</dbReference>
<dbReference type="HOGENOM" id="CLU_635559_0_0_2"/>
<dbReference type="RefSeq" id="WP_013898572.1">
    <property type="nucleotide sequence ID" value="NC_015676.1"/>
</dbReference>
<dbReference type="KEGG" id="mzh:Mzhil_1281"/>
<accession>F7XN24</accession>
<proteinExistence type="predicted"/>
<evidence type="ECO:0000313" key="2">
    <source>
        <dbReference type="Proteomes" id="UP000006622"/>
    </source>
</evidence>
<evidence type="ECO:0000313" key="1">
    <source>
        <dbReference type="EMBL" id="AEH61135.1"/>
    </source>
</evidence>
<dbReference type="OrthoDB" id="141915at2157"/>
<protein>
    <submittedName>
        <fullName evidence="1">Uncharacterized protein</fullName>
    </submittedName>
</protein>
<dbReference type="EMBL" id="CP002101">
    <property type="protein sequence ID" value="AEH61135.1"/>
    <property type="molecule type" value="Genomic_DNA"/>
</dbReference>
<dbReference type="STRING" id="679901.Mzhil_1281"/>
<reference evidence="1 2" key="1">
    <citation type="submission" date="2010-07" db="EMBL/GenBank/DDBJ databases">
        <title>The complete genome of Methanosalsum zhilinae DSM 4017.</title>
        <authorList>
            <consortium name="US DOE Joint Genome Institute (JGI-PGF)"/>
            <person name="Lucas S."/>
            <person name="Copeland A."/>
            <person name="Lapidus A."/>
            <person name="Glavina del Rio T."/>
            <person name="Dalin E."/>
            <person name="Tice H."/>
            <person name="Bruce D."/>
            <person name="Goodwin L."/>
            <person name="Pitluck S."/>
            <person name="Kyrpides N."/>
            <person name="Mavromatis K."/>
            <person name="Ovchinnikova G."/>
            <person name="Daligault H."/>
            <person name="Detter J.C."/>
            <person name="Han C."/>
            <person name="Tapia R."/>
            <person name="Larimer F."/>
            <person name="Land M."/>
            <person name="Hauser L."/>
            <person name="Markowitz V."/>
            <person name="Cheng J.-F."/>
            <person name="Hugenholtz P."/>
            <person name="Woyke T."/>
            <person name="Wu D."/>
            <person name="Spring S."/>
            <person name="Schueler E."/>
            <person name="Brambilla E."/>
            <person name="Klenk H.-P."/>
            <person name="Eisen J.A."/>
        </authorList>
    </citation>
    <scope>NUCLEOTIDE SEQUENCE [LARGE SCALE GENOMIC DNA]</scope>
    <source>
        <strain evidence="2">DSM 4017 / NBRC 107636 / OCM 62 / WeN5</strain>
    </source>
</reference>